<dbReference type="NCBIfam" id="TIGR01352">
    <property type="entry name" value="tonB_Cterm"/>
    <property type="match status" value="1"/>
</dbReference>
<reference evidence="12 13" key="1">
    <citation type="submission" date="2016-10" db="EMBL/GenBank/DDBJ databases">
        <authorList>
            <person name="de Groot N.N."/>
        </authorList>
    </citation>
    <scope>NUCLEOTIDE SEQUENCE [LARGE SCALE GENOMIC DNA]</scope>
    <source>
        <strain evidence="12 13">DSM 28010</strain>
    </source>
</reference>
<feature type="compositionally biased region" description="Basic and acidic residues" evidence="10">
    <location>
        <begin position="119"/>
        <end position="138"/>
    </location>
</feature>
<evidence type="ECO:0000313" key="12">
    <source>
        <dbReference type="EMBL" id="SDI62531.1"/>
    </source>
</evidence>
<feature type="compositionally biased region" description="Low complexity" evidence="10">
    <location>
        <begin position="145"/>
        <end position="165"/>
    </location>
</feature>
<keyword evidence="8" id="KW-1133">Transmembrane helix</keyword>
<dbReference type="RefSeq" id="WP_090028388.1">
    <property type="nucleotide sequence ID" value="NZ_FNEB01000004.1"/>
</dbReference>
<dbReference type="InterPro" id="IPR051045">
    <property type="entry name" value="TonB-dependent_transducer"/>
</dbReference>
<sequence>MKILFEYAAFLTLSVGAHVLVLAQPGGVGGGPGGEGGEAQITLAAMSGNMADMVAAWTAAPEVQAVPVAMAPPPVSDVVKLPQVVEMKTLPQSVPAGLPMPQTPQAAPRADTAPPPRPVRPEPEKTVSEQSDRPDVRPVARPVEQAQPRPAQQASRAAQKAKGQGNAPQAGHVTVNVVKTPAPSAAQTRSLMADWGGRVRASVEKNKRFPRGTRASGKVNLRLTLSHTGQLQGVVITRSSGNEALDRAAVAAVQRARFPAAPKGLAAGSHRFNLPVSFSR</sequence>
<dbReference type="Proteomes" id="UP000199340">
    <property type="component" value="Unassembled WGS sequence"/>
</dbReference>
<keyword evidence="5" id="KW-0997">Cell inner membrane</keyword>
<keyword evidence="7" id="KW-0653">Protein transport</keyword>
<evidence type="ECO:0000256" key="1">
    <source>
        <dbReference type="ARBA" id="ARBA00004383"/>
    </source>
</evidence>
<keyword evidence="4" id="KW-1003">Cell membrane</keyword>
<dbReference type="OrthoDB" id="7722272at2"/>
<keyword evidence="6" id="KW-0812">Transmembrane</keyword>
<evidence type="ECO:0000256" key="5">
    <source>
        <dbReference type="ARBA" id="ARBA00022519"/>
    </source>
</evidence>
<feature type="region of interest" description="Disordered" evidence="10">
    <location>
        <begin position="92"/>
        <end position="171"/>
    </location>
</feature>
<evidence type="ECO:0000259" key="11">
    <source>
        <dbReference type="PROSITE" id="PS52015"/>
    </source>
</evidence>
<evidence type="ECO:0000256" key="8">
    <source>
        <dbReference type="ARBA" id="ARBA00022989"/>
    </source>
</evidence>
<evidence type="ECO:0000256" key="10">
    <source>
        <dbReference type="SAM" id="MobiDB-lite"/>
    </source>
</evidence>
<comment type="subcellular location">
    <subcellularLocation>
        <location evidence="1">Cell inner membrane</location>
        <topology evidence="1">Single-pass membrane protein</topology>
        <orientation evidence="1">Periplasmic side</orientation>
    </subcellularLocation>
</comment>
<name>A0A1G8M3N9_9RHOB</name>
<dbReference type="InterPro" id="IPR037682">
    <property type="entry name" value="TonB_C"/>
</dbReference>
<comment type="similarity">
    <text evidence="2">Belongs to the TonB family.</text>
</comment>
<dbReference type="SUPFAM" id="SSF74653">
    <property type="entry name" value="TolA/TonB C-terminal domain"/>
    <property type="match status" value="1"/>
</dbReference>
<protein>
    <submittedName>
        <fullName evidence="12">Protein TonB</fullName>
    </submittedName>
</protein>
<keyword evidence="3" id="KW-0813">Transport</keyword>
<dbReference type="PROSITE" id="PS52015">
    <property type="entry name" value="TONB_CTD"/>
    <property type="match status" value="1"/>
</dbReference>
<accession>A0A1G8M3N9</accession>
<dbReference type="PANTHER" id="PTHR33446">
    <property type="entry name" value="PROTEIN TONB-RELATED"/>
    <property type="match status" value="1"/>
</dbReference>
<evidence type="ECO:0000256" key="3">
    <source>
        <dbReference type="ARBA" id="ARBA00022448"/>
    </source>
</evidence>
<dbReference type="GO" id="GO:0055085">
    <property type="term" value="P:transmembrane transport"/>
    <property type="evidence" value="ECO:0007669"/>
    <property type="project" value="InterPro"/>
</dbReference>
<dbReference type="Gene3D" id="3.30.1150.10">
    <property type="match status" value="1"/>
</dbReference>
<dbReference type="GO" id="GO:0005886">
    <property type="term" value="C:plasma membrane"/>
    <property type="evidence" value="ECO:0007669"/>
    <property type="project" value="UniProtKB-SubCell"/>
</dbReference>
<evidence type="ECO:0000256" key="7">
    <source>
        <dbReference type="ARBA" id="ARBA00022927"/>
    </source>
</evidence>
<evidence type="ECO:0000256" key="6">
    <source>
        <dbReference type="ARBA" id="ARBA00022692"/>
    </source>
</evidence>
<evidence type="ECO:0000256" key="9">
    <source>
        <dbReference type="ARBA" id="ARBA00023136"/>
    </source>
</evidence>
<feature type="domain" description="TonB C-terminal" evidence="11">
    <location>
        <begin position="191"/>
        <end position="280"/>
    </location>
</feature>
<proteinExistence type="inferred from homology"/>
<organism evidence="12 13">
    <name type="scientific">Lutimaribacter saemankumensis</name>
    <dbReference type="NCBI Taxonomy" id="490829"/>
    <lineage>
        <taxon>Bacteria</taxon>
        <taxon>Pseudomonadati</taxon>
        <taxon>Pseudomonadota</taxon>
        <taxon>Alphaproteobacteria</taxon>
        <taxon>Rhodobacterales</taxon>
        <taxon>Roseobacteraceae</taxon>
        <taxon>Lutimaribacter</taxon>
    </lineage>
</organism>
<evidence type="ECO:0000256" key="4">
    <source>
        <dbReference type="ARBA" id="ARBA00022475"/>
    </source>
</evidence>
<gene>
    <name evidence="12" type="ORF">SAMN05421850_10432</name>
</gene>
<dbReference type="InterPro" id="IPR006260">
    <property type="entry name" value="TonB/TolA_C"/>
</dbReference>
<keyword evidence="13" id="KW-1185">Reference proteome</keyword>
<dbReference type="GO" id="GO:0015031">
    <property type="term" value="P:protein transport"/>
    <property type="evidence" value="ECO:0007669"/>
    <property type="project" value="UniProtKB-KW"/>
</dbReference>
<dbReference type="STRING" id="490829.SAMN05421850_10432"/>
<dbReference type="AlphaFoldDB" id="A0A1G8M3N9"/>
<evidence type="ECO:0000256" key="2">
    <source>
        <dbReference type="ARBA" id="ARBA00006555"/>
    </source>
</evidence>
<evidence type="ECO:0000313" key="13">
    <source>
        <dbReference type="Proteomes" id="UP000199340"/>
    </source>
</evidence>
<feature type="compositionally biased region" description="Low complexity" evidence="10">
    <location>
        <begin position="103"/>
        <end position="112"/>
    </location>
</feature>
<dbReference type="Pfam" id="PF03544">
    <property type="entry name" value="TonB_C"/>
    <property type="match status" value="1"/>
</dbReference>
<keyword evidence="9" id="KW-0472">Membrane</keyword>
<dbReference type="EMBL" id="FNEB01000004">
    <property type="protein sequence ID" value="SDI62531.1"/>
    <property type="molecule type" value="Genomic_DNA"/>
</dbReference>